<keyword evidence="7 8" id="KW-0456">Lyase</keyword>
<dbReference type="GO" id="GO:0009423">
    <property type="term" value="P:chorismate biosynthetic process"/>
    <property type="evidence" value="ECO:0007669"/>
    <property type="project" value="UniProtKB-UniRule"/>
</dbReference>
<evidence type="ECO:0000256" key="9">
    <source>
        <dbReference type="PIRSR" id="PIRSR001399-1"/>
    </source>
</evidence>
<dbReference type="GO" id="GO:0003855">
    <property type="term" value="F:3-dehydroquinate dehydratase activity"/>
    <property type="evidence" value="ECO:0007669"/>
    <property type="project" value="UniProtKB-UniRule"/>
</dbReference>
<dbReference type="EMBL" id="DSUH01000356">
    <property type="protein sequence ID" value="HGU34219.1"/>
    <property type="molecule type" value="Genomic_DNA"/>
</dbReference>
<dbReference type="GO" id="GO:0019631">
    <property type="term" value="P:quinate catabolic process"/>
    <property type="evidence" value="ECO:0007669"/>
    <property type="project" value="TreeGrafter"/>
</dbReference>
<dbReference type="SUPFAM" id="SSF52304">
    <property type="entry name" value="Type II 3-dehydroquinate dehydratase"/>
    <property type="match status" value="1"/>
</dbReference>
<feature type="binding site" evidence="8 10">
    <location>
        <position position="108"/>
    </location>
    <ligand>
        <name>substrate</name>
    </ligand>
</feature>
<feature type="binding site" evidence="8 10">
    <location>
        <begin position="98"/>
        <end position="99"/>
    </location>
    <ligand>
        <name>substrate</name>
    </ligand>
</feature>
<feature type="site" description="Transition state stabilizer" evidence="8 11">
    <location>
        <position position="15"/>
    </location>
</feature>
<evidence type="ECO:0000256" key="4">
    <source>
        <dbReference type="ARBA" id="ARBA00011037"/>
    </source>
</evidence>
<comment type="pathway">
    <text evidence="3 8">Metabolic intermediate biosynthesis; chorismate biosynthesis; chorismate from D-erythrose 4-phosphate and phosphoenolpyruvate: step 3/7.</text>
</comment>
<dbReference type="EC" id="4.2.1.10" evidence="6 8"/>
<feature type="active site" description="Proton donor" evidence="8 9">
    <location>
        <position position="97"/>
    </location>
</feature>
<dbReference type="NCBIfam" id="NF003805">
    <property type="entry name" value="PRK05395.1-2"/>
    <property type="match status" value="1"/>
</dbReference>
<keyword evidence="8" id="KW-0057">Aromatic amino acid biosynthesis</keyword>
<sequence length="147" mass="16040">MLVIHGPNLNLLGTREPETYGTTTLSDINETLQRTGDSWGVNVDTFQSNHEGMIVEAIQAIAATHHGLIINPAAYTHTSVAIRDALLLLKMPIVEVHLSNVHKREPFRHKSLISDVCTGQIVGLGSMGYLLALEFIVKTLRKSSAST</sequence>
<evidence type="ECO:0000256" key="3">
    <source>
        <dbReference type="ARBA" id="ARBA00004902"/>
    </source>
</evidence>
<dbReference type="InterPro" id="IPR018509">
    <property type="entry name" value="DHquinase_II_CS"/>
</dbReference>
<evidence type="ECO:0000256" key="8">
    <source>
        <dbReference type="HAMAP-Rule" id="MF_00169"/>
    </source>
</evidence>
<dbReference type="NCBIfam" id="TIGR01088">
    <property type="entry name" value="aroQ"/>
    <property type="match status" value="1"/>
</dbReference>
<comment type="catalytic activity">
    <reaction evidence="1 8">
        <text>3-dehydroquinate = 3-dehydroshikimate + H2O</text>
        <dbReference type="Rhea" id="RHEA:21096"/>
        <dbReference type="ChEBI" id="CHEBI:15377"/>
        <dbReference type="ChEBI" id="CHEBI:16630"/>
        <dbReference type="ChEBI" id="CHEBI:32364"/>
        <dbReference type="EC" id="4.2.1.10"/>
    </reaction>
</comment>
<evidence type="ECO:0000256" key="1">
    <source>
        <dbReference type="ARBA" id="ARBA00001864"/>
    </source>
</evidence>
<keyword evidence="8" id="KW-0028">Amino-acid biosynthesis</keyword>
<dbReference type="NCBIfam" id="NF003806">
    <property type="entry name" value="PRK05395.1-3"/>
    <property type="match status" value="1"/>
</dbReference>
<dbReference type="GO" id="GO:0008652">
    <property type="term" value="P:amino acid biosynthetic process"/>
    <property type="evidence" value="ECO:0007669"/>
    <property type="project" value="UniProtKB-KW"/>
</dbReference>
<comment type="caution">
    <text evidence="12">The sequence shown here is derived from an EMBL/GenBank/DDBJ whole genome shotgun (WGS) entry which is preliminary data.</text>
</comment>
<dbReference type="CDD" id="cd00466">
    <property type="entry name" value="DHQase_II"/>
    <property type="match status" value="1"/>
</dbReference>
<dbReference type="NCBIfam" id="NF003804">
    <property type="entry name" value="PRK05395.1-1"/>
    <property type="match status" value="1"/>
</dbReference>
<proteinExistence type="inferred from homology"/>
<dbReference type="AlphaFoldDB" id="A0A7C4RUA9"/>
<dbReference type="GO" id="GO:0009073">
    <property type="term" value="P:aromatic amino acid family biosynthetic process"/>
    <property type="evidence" value="ECO:0007669"/>
    <property type="project" value="UniProtKB-KW"/>
</dbReference>
<evidence type="ECO:0000256" key="11">
    <source>
        <dbReference type="PIRSR" id="PIRSR001399-3"/>
    </source>
</evidence>
<feature type="binding site" evidence="8 10">
    <location>
        <position position="84"/>
    </location>
    <ligand>
        <name>substrate</name>
    </ligand>
</feature>
<dbReference type="PANTHER" id="PTHR21272:SF3">
    <property type="entry name" value="CATABOLIC 3-DEHYDROQUINASE"/>
    <property type="match status" value="1"/>
</dbReference>
<comment type="function">
    <text evidence="2 8">Catalyzes a trans-dehydration via an enolate intermediate.</text>
</comment>
<comment type="similarity">
    <text evidence="4 8">Belongs to the type-II 3-dehydroquinase family.</text>
</comment>
<evidence type="ECO:0000313" key="12">
    <source>
        <dbReference type="EMBL" id="HGU34219.1"/>
    </source>
</evidence>
<accession>A0A7C4RUA9</accession>
<evidence type="ECO:0000256" key="10">
    <source>
        <dbReference type="PIRSR" id="PIRSR001399-2"/>
    </source>
</evidence>
<dbReference type="PIRSF" id="PIRSF001399">
    <property type="entry name" value="DHquinase_II"/>
    <property type="match status" value="1"/>
</dbReference>
<feature type="active site" description="Proton acceptor" evidence="8 9">
    <location>
        <position position="20"/>
    </location>
</feature>
<feature type="binding site" evidence="8 10">
    <location>
        <position position="77"/>
    </location>
    <ligand>
        <name>substrate</name>
    </ligand>
</feature>
<evidence type="ECO:0000256" key="2">
    <source>
        <dbReference type="ARBA" id="ARBA00003924"/>
    </source>
</evidence>
<dbReference type="NCBIfam" id="NF003807">
    <property type="entry name" value="PRK05395.1-4"/>
    <property type="match status" value="1"/>
</dbReference>
<comment type="subunit">
    <text evidence="5 8">Homododecamer.</text>
</comment>
<gene>
    <name evidence="8 12" type="primary">aroQ</name>
    <name evidence="12" type="ORF">ENS29_15445</name>
</gene>
<dbReference type="PANTHER" id="PTHR21272">
    <property type="entry name" value="CATABOLIC 3-DEHYDROQUINASE"/>
    <property type="match status" value="1"/>
</dbReference>
<dbReference type="HAMAP" id="MF_00169">
    <property type="entry name" value="AroQ"/>
    <property type="match status" value="1"/>
</dbReference>
<feature type="binding site" evidence="8 10">
    <location>
        <position position="71"/>
    </location>
    <ligand>
        <name>substrate</name>
    </ligand>
</feature>
<dbReference type="InterPro" id="IPR036441">
    <property type="entry name" value="DHquinase_II_sf"/>
</dbReference>
<protein>
    <recommendedName>
        <fullName evidence="6 8">3-dehydroquinate dehydratase</fullName>
        <shortName evidence="8">3-dehydroquinase</shortName>
        <ecNumber evidence="6 8">4.2.1.10</ecNumber>
    </recommendedName>
    <alternativeName>
        <fullName evidence="8">Type II DHQase</fullName>
    </alternativeName>
</protein>
<dbReference type="InterPro" id="IPR001874">
    <property type="entry name" value="DHquinase_II"/>
</dbReference>
<evidence type="ECO:0000256" key="7">
    <source>
        <dbReference type="ARBA" id="ARBA00023239"/>
    </source>
</evidence>
<evidence type="ECO:0000256" key="6">
    <source>
        <dbReference type="ARBA" id="ARBA00012060"/>
    </source>
</evidence>
<dbReference type="Gene3D" id="3.40.50.9100">
    <property type="entry name" value="Dehydroquinase, class II"/>
    <property type="match status" value="1"/>
</dbReference>
<dbReference type="PROSITE" id="PS01029">
    <property type="entry name" value="DEHYDROQUINASE_II"/>
    <property type="match status" value="1"/>
</dbReference>
<name>A0A7C4RUA9_9BACT</name>
<organism evidence="12">
    <name type="scientific">Desulfatirhabdium butyrativorans</name>
    <dbReference type="NCBI Taxonomy" id="340467"/>
    <lineage>
        <taxon>Bacteria</taxon>
        <taxon>Pseudomonadati</taxon>
        <taxon>Thermodesulfobacteriota</taxon>
        <taxon>Desulfobacteria</taxon>
        <taxon>Desulfobacterales</taxon>
        <taxon>Desulfatirhabdiaceae</taxon>
        <taxon>Desulfatirhabdium</taxon>
    </lineage>
</organism>
<evidence type="ECO:0000256" key="5">
    <source>
        <dbReference type="ARBA" id="ARBA00011193"/>
    </source>
</evidence>
<dbReference type="Pfam" id="PF01220">
    <property type="entry name" value="DHquinase_II"/>
    <property type="match status" value="1"/>
</dbReference>
<dbReference type="UniPathway" id="UPA00053">
    <property type="reaction ID" value="UER00086"/>
</dbReference>
<reference evidence="12" key="1">
    <citation type="journal article" date="2020" name="mSystems">
        <title>Genome- and Community-Level Interaction Insights into Carbon Utilization and Element Cycling Functions of Hydrothermarchaeota in Hydrothermal Sediment.</title>
        <authorList>
            <person name="Zhou Z."/>
            <person name="Liu Y."/>
            <person name="Xu W."/>
            <person name="Pan J."/>
            <person name="Luo Z.H."/>
            <person name="Li M."/>
        </authorList>
    </citation>
    <scope>NUCLEOTIDE SEQUENCE [LARGE SCALE GENOMIC DNA]</scope>
    <source>
        <strain evidence="12">SpSt-477</strain>
    </source>
</reference>